<protein>
    <submittedName>
        <fullName evidence="9">MFS transporter</fullName>
    </submittedName>
</protein>
<feature type="domain" description="Major facilitator superfamily (MFS) profile" evidence="8">
    <location>
        <begin position="1"/>
        <end position="383"/>
    </location>
</feature>
<dbReference type="InterPro" id="IPR011701">
    <property type="entry name" value="MFS"/>
</dbReference>
<comment type="subcellular location">
    <subcellularLocation>
        <location evidence="1">Cell membrane</location>
        <topology evidence="1">Multi-pass membrane protein</topology>
    </subcellularLocation>
</comment>
<feature type="transmembrane region" description="Helical" evidence="7">
    <location>
        <begin position="208"/>
        <end position="228"/>
    </location>
</feature>
<dbReference type="Pfam" id="PF07690">
    <property type="entry name" value="MFS_1"/>
    <property type="match status" value="1"/>
</dbReference>
<reference evidence="10" key="1">
    <citation type="journal article" date="2019" name="Int. J. Syst. Evol. Microbiol.">
        <title>The Global Catalogue of Microorganisms (GCM) 10K type strain sequencing project: providing services to taxonomists for standard genome sequencing and annotation.</title>
        <authorList>
            <consortium name="The Broad Institute Genomics Platform"/>
            <consortium name="The Broad Institute Genome Sequencing Center for Infectious Disease"/>
            <person name="Wu L."/>
            <person name="Ma J."/>
        </authorList>
    </citation>
    <scope>NUCLEOTIDE SEQUENCE [LARGE SCALE GENOMIC DNA]</scope>
    <source>
        <strain evidence="10">JCM 30742</strain>
    </source>
</reference>
<proteinExistence type="predicted"/>
<comment type="caution">
    <text evidence="9">The sequence shown here is derived from an EMBL/GenBank/DDBJ whole genome shotgun (WGS) entry which is preliminary data.</text>
</comment>
<gene>
    <name evidence="9" type="ORF">GCM10023081_40190</name>
</gene>
<feature type="compositionally biased region" description="Polar residues" evidence="6">
    <location>
        <begin position="395"/>
        <end position="404"/>
    </location>
</feature>
<evidence type="ECO:0000256" key="3">
    <source>
        <dbReference type="ARBA" id="ARBA00022692"/>
    </source>
</evidence>
<evidence type="ECO:0000256" key="4">
    <source>
        <dbReference type="ARBA" id="ARBA00022989"/>
    </source>
</evidence>
<keyword evidence="5 7" id="KW-0472">Membrane</keyword>
<accession>A0ABP7D646</accession>
<feature type="transmembrane region" description="Helical" evidence="7">
    <location>
        <begin position="269"/>
        <end position="287"/>
    </location>
</feature>
<dbReference type="SUPFAM" id="SSF103473">
    <property type="entry name" value="MFS general substrate transporter"/>
    <property type="match status" value="1"/>
</dbReference>
<feature type="transmembrane region" description="Helical" evidence="7">
    <location>
        <begin position="91"/>
        <end position="117"/>
    </location>
</feature>
<keyword evidence="10" id="KW-1185">Reference proteome</keyword>
<feature type="transmembrane region" description="Helical" evidence="7">
    <location>
        <begin position="39"/>
        <end position="59"/>
    </location>
</feature>
<dbReference type="PANTHER" id="PTHR43124:SF3">
    <property type="entry name" value="CHLORAMPHENICOL EFFLUX PUMP RV0191"/>
    <property type="match status" value="1"/>
</dbReference>
<feature type="transmembrane region" description="Helical" evidence="7">
    <location>
        <begin position="234"/>
        <end position="257"/>
    </location>
</feature>
<keyword evidence="2" id="KW-1003">Cell membrane</keyword>
<feature type="transmembrane region" description="Helical" evidence="7">
    <location>
        <begin position="66"/>
        <end position="85"/>
    </location>
</feature>
<feature type="transmembrane region" description="Helical" evidence="7">
    <location>
        <begin position="124"/>
        <end position="145"/>
    </location>
</feature>
<dbReference type="PROSITE" id="PS50850">
    <property type="entry name" value="MFS"/>
    <property type="match status" value="1"/>
</dbReference>
<dbReference type="EMBL" id="BAABEO010000026">
    <property type="protein sequence ID" value="GAA3699281.1"/>
    <property type="molecule type" value="Genomic_DNA"/>
</dbReference>
<keyword evidence="4 7" id="KW-1133">Transmembrane helix</keyword>
<keyword evidence="3 7" id="KW-0812">Transmembrane</keyword>
<feature type="transmembrane region" description="Helical" evidence="7">
    <location>
        <begin position="354"/>
        <end position="375"/>
    </location>
</feature>
<evidence type="ECO:0000256" key="1">
    <source>
        <dbReference type="ARBA" id="ARBA00004651"/>
    </source>
</evidence>
<dbReference type="InterPro" id="IPR020846">
    <property type="entry name" value="MFS_dom"/>
</dbReference>
<dbReference type="InterPro" id="IPR036259">
    <property type="entry name" value="MFS_trans_sf"/>
</dbReference>
<feature type="transmembrane region" description="Helical" evidence="7">
    <location>
        <begin position="151"/>
        <end position="175"/>
    </location>
</feature>
<dbReference type="InterPro" id="IPR050189">
    <property type="entry name" value="MFS_Efflux_Transporters"/>
</dbReference>
<feature type="region of interest" description="Disordered" evidence="6">
    <location>
        <begin position="384"/>
        <end position="404"/>
    </location>
</feature>
<dbReference type="Gene3D" id="1.20.1250.20">
    <property type="entry name" value="MFS general substrate transporter like domains"/>
    <property type="match status" value="2"/>
</dbReference>
<organism evidence="9 10">
    <name type="scientific">Arthrobacter ginkgonis</name>
    <dbReference type="NCBI Taxonomy" id="1630594"/>
    <lineage>
        <taxon>Bacteria</taxon>
        <taxon>Bacillati</taxon>
        <taxon>Actinomycetota</taxon>
        <taxon>Actinomycetes</taxon>
        <taxon>Micrococcales</taxon>
        <taxon>Micrococcaceae</taxon>
        <taxon>Arthrobacter</taxon>
    </lineage>
</organism>
<name>A0ABP7D646_9MICC</name>
<sequence>MLTVIALGFVAMTFNWFVMPATFAGVSQAYGTELPQLALLISGFVIGYGVMHIPAGFIAAKFGIRASLVAGLALEGLFTTLAGIVDGYPMLLALRVLAGLAASVYAGIGIAAVSVWFREREHAAALGVVSASFSTGVAVGLYLWVPVEQALGWRGALVLSGLIAVACAVVVLLVYRIPQGIPSLLGTRLSGKSIAAILRNRKLWRYSMAFFGGYGAYFVASQLIGVYAGDERGFSTGAVAAAGLLVGVAGIPGSIIAGVLTDRLLNARATFLLFLAIQGIGILSLPAVGAGMLWISATLIGFGFNGCFAVWQTAPGEDPDVPPELIGTAVGLLLTVTAIGGFMLPWLFGELAASAGYTPAWLVTGLVALLFGVFVPRPDKPNQQVAGSLDAPPSSVASGTARSR</sequence>
<dbReference type="PANTHER" id="PTHR43124">
    <property type="entry name" value="PURINE EFFLUX PUMP PBUE"/>
    <property type="match status" value="1"/>
</dbReference>
<evidence type="ECO:0000313" key="10">
    <source>
        <dbReference type="Proteomes" id="UP001500752"/>
    </source>
</evidence>
<evidence type="ECO:0000256" key="6">
    <source>
        <dbReference type="SAM" id="MobiDB-lite"/>
    </source>
</evidence>
<feature type="transmembrane region" description="Helical" evidence="7">
    <location>
        <begin position="325"/>
        <end position="348"/>
    </location>
</feature>
<evidence type="ECO:0000256" key="2">
    <source>
        <dbReference type="ARBA" id="ARBA00022475"/>
    </source>
</evidence>
<evidence type="ECO:0000259" key="8">
    <source>
        <dbReference type="PROSITE" id="PS50850"/>
    </source>
</evidence>
<evidence type="ECO:0000256" key="7">
    <source>
        <dbReference type="SAM" id="Phobius"/>
    </source>
</evidence>
<evidence type="ECO:0000256" key="5">
    <source>
        <dbReference type="ARBA" id="ARBA00023136"/>
    </source>
</evidence>
<evidence type="ECO:0000313" key="9">
    <source>
        <dbReference type="EMBL" id="GAA3699281.1"/>
    </source>
</evidence>
<dbReference type="Proteomes" id="UP001500752">
    <property type="component" value="Unassembled WGS sequence"/>
</dbReference>